<comment type="caution">
    <text evidence="2">The sequence shown here is derived from an EMBL/GenBank/DDBJ whole genome shotgun (WGS) entry which is preliminary data.</text>
</comment>
<organism evidence="2 3">
    <name type="scientific">Alectoria fallacina</name>
    <dbReference type="NCBI Taxonomy" id="1903189"/>
    <lineage>
        <taxon>Eukaryota</taxon>
        <taxon>Fungi</taxon>
        <taxon>Dikarya</taxon>
        <taxon>Ascomycota</taxon>
        <taxon>Pezizomycotina</taxon>
        <taxon>Lecanoromycetes</taxon>
        <taxon>OSLEUM clade</taxon>
        <taxon>Lecanoromycetidae</taxon>
        <taxon>Lecanorales</taxon>
        <taxon>Lecanorineae</taxon>
        <taxon>Parmeliaceae</taxon>
        <taxon>Alectoria</taxon>
    </lineage>
</organism>
<dbReference type="Gene3D" id="3.40.50.1820">
    <property type="entry name" value="alpha/beta hydrolase"/>
    <property type="match status" value="1"/>
</dbReference>
<evidence type="ECO:0000259" key="1">
    <source>
        <dbReference type="Pfam" id="PF12697"/>
    </source>
</evidence>
<dbReference type="AlphaFoldDB" id="A0A8H3F3I2"/>
<sequence>MSEHLFTITSHIIHASHIRGYSRGVLILAHGIGSSKESYEPFLDQLLAHLPIRGAWACDVPHHAASYLLNQDIIGDEPHWLDSVIDMLHMVNLFAAQMPPPIYGIGQSWGCVNMLTRTSSSSHNVAFTPTPFRWHGTVIEPVFETGYRFQRYGVEKPKEHSQHRMPLQARRRDTWKAREEAAAKLRRTAYYAVFDPRVFERVVKYDLRDMPTQQHPHAVTLTTPKAQEVYSYARPDPPFPVHEAAPDHNARPENTVVVLGFYRGEVKHLKRVLPQTLPSILYLWGAESIILFELFLASFDAAFRAARPVARVKSSGNLSDVGNSAYAQRVIDQTGVGDEGNGGVATGKVQSKHTKGAYHAVHLEMPRKAAEEVGKWLKKELQKWHEEMMRRKEQPSFNPGVVNPLWLEKLSKL</sequence>
<dbReference type="OrthoDB" id="94039at2759"/>
<dbReference type="Pfam" id="PF12697">
    <property type="entry name" value="Abhydrolase_6"/>
    <property type="match status" value="1"/>
</dbReference>
<accession>A0A8H3F3I2</accession>
<dbReference type="InterPro" id="IPR029058">
    <property type="entry name" value="AB_hydrolase_fold"/>
</dbReference>
<dbReference type="EMBL" id="CAJPDR010000079">
    <property type="protein sequence ID" value="CAF9914998.1"/>
    <property type="molecule type" value="Genomic_DNA"/>
</dbReference>
<gene>
    <name evidence="2" type="ORF">ALECFALPRED_009896</name>
</gene>
<feature type="domain" description="AB hydrolase-1" evidence="1">
    <location>
        <begin position="26"/>
        <end position="215"/>
    </location>
</feature>
<keyword evidence="3" id="KW-1185">Reference proteome</keyword>
<dbReference type="Proteomes" id="UP000664203">
    <property type="component" value="Unassembled WGS sequence"/>
</dbReference>
<name>A0A8H3F3I2_9LECA</name>
<dbReference type="InterPro" id="IPR000073">
    <property type="entry name" value="AB_hydrolase_1"/>
</dbReference>
<evidence type="ECO:0000313" key="3">
    <source>
        <dbReference type="Proteomes" id="UP000664203"/>
    </source>
</evidence>
<reference evidence="2" key="1">
    <citation type="submission" date="2021-03" db="EMBL/GenBank/DDBJ databases">
        <authorList>
            <person name="Tagirdzhanova G."/>
        </authorList>
    </citation>
    <scope>NUCLEOTIDE SEQUENCE</scope>
</reference>
<protein>
    <recommendedName>
        <fullName evidence="1">AB hydrolase-1 domain-containing protein</fullName>
    </recommendedName>
</protein>
<proteinExistence type="predicted"/>
<dbReference type="SUPFAM" id="SSF53474">
    <property type="entry name" value="alpha/beta-Hydrolases"/>
    <property type="match status" value="1"/>
</dbReference>
<evidence type="ECO:0000313" key="2">
    <source>
        <dbReference type="EMBL" id="CAF9914998.1"/>
    </source>
</evidence>